<protein>
    <recommendedName>
        <fullName evidence="4">Phytanoyl-CoA dioxygenase</fullName>
    </recommendedName>
</protein>
<dbReference type="EMBL" id="JAPQKH010000003">
    <property type="protein sequence ID" value="KAJ5107350.1"/>
    <property type="molecule type" value="Genomic_DNA"/>
</dbReference>
<accession>A0A9W9FVQ4</accession>
<dbReference type="AlphaFoldDB" id="A0A9W9FVQ4"/>
<comment type="caution">
    <text evidence="2">The sequence shown here is derived from an EMBL/GenBank/DDBJ whole genome shotgun (WGS) entry which is preliminary data.</text>
</comment>
<evidence type="ECO:0000313" key="2">
    <source>
        <dbReference type="EMBL" id="KAJ5107350.1"/>
    </source>
</evidence>
<gene>
    <name evidence="2" type="ORF">N7456_004025</name>
</gene>
<feature type="region of interest" description="Disordered" evidence="1">
    <location>
        <begin position="289"/>
        <end position="310"/>
    </location>
</feature>
<proteinExistence type="predicted"/>
<evidence type="ECO:0000256" key="1">
    <source>
        <dbReference type="SAM" id="MobiDB-lite"/>
    </source>
</evidence>
<dbReference type="Gene3D" id="2.60.120.620">
    <property type="entry name" value="q2cbj1_9rhob like domain"/>
    <property type="match status" value="1"/>
</dbReference>
<reference evidence="2" key="1">
    <citation type="submission" date="2022-11" db="EMBL/GenBank/DDBJ databases">
        <authorList>
            <person name="Petersen C."/>
        </authorList>
    </citation>
    <scope>NUCLEOTIDE SEQUENCE</scope>
    <source>
        <strain evidence="2">IBT 30069</strain>
    </source>
</reference>
<keyword evidence="3" id="KW-1185">Reference proteome</keyword>
<dbReference type="Proteomes" id="UP001149165">
    <property type="component" value="Unassembled WGS sequence"/>
</dbReference>
<name>A0A9W9FVQ4_9EURO</name>
<evidence type="ECO:0000313" key="3">
    <source>
        <dbReference type="Proteomes" id="UP001149165"/>
    </source>
</evidence>
<evidence type="ECO:0008006" key="4">
    <source>
        <dbReference type="Google" id="ProtNLM"/>
    </source>
</evidence>
<dbReference type="OrthoDB" id="4664297at2759"/>
<reference evidence="2" key="2">
    <citation type="journal article" date="2023" name="IMA Fungus">
        <title>Comparative genomic study of the Penicillium genus elucidates a diverse pangenome and 15 lateral gene transfer events.</title>
        <authorList>
            <person name="Petersen C."/>
            <person name="Sorensen T."/>
            <person name="Nielsen M.R."/>
            <person name="Sondergaard T.E."/>
            <person name="Sorensen J.L."/>
            <person name="Fitzpatrick D.A."/>
            <person name="Frisvad J.C."/>
            <person name="Nielsen K.L."/>
        </authorList>
    </citation>
    <scope>NUCLEOTIDE SEQUENCE</scope>
    <source>
        <strain evidence="2">IBT 30069</strain>
    </source>
</reference>
<organism evidence="2 3">
    <name type="scientific">Penicillium angulare</name>
    <dbReference type="NCBI Taxonomy" id="116970"/>
    <lineage>
        <taxon>Eukaryota</taxon>
        <taxon>Fungi</taxon>
        <taxon>Dikarya</taxon>
        <taxon>Ascomycota</taxon>
        <taxon>Pezizomycotina</taxon>
        <taxon>Eurotiomycetes</taxon>
        <taxon>Eurotiomycetidae</taxon>
        <taxon>Eurotiales</taxon>
        <taxon>Aspergillaceae</taxon>
        <taxon>Penicillium</taxon>
    </lineage>
</organism>
<sequence>MPSDPKYKLSPEQIAHFMQYGYVRVPRCFSREKAAAWTADVWTRLGFSPTDKSTWVTECTHMPEHKEEHVKTFAPKAWAAICELLGGEDRIEEDSATWNDAFIVNLGTPESEGKWPHPSELEGWHVDGDFFIHFLDSPEQGLLVIPLFNDIQEHGGGTMICADSVTNAICFKYDNPRGVSPYMVPRGWKLRKPKEDFYDTVLDKCHDFHEMTGNVGDVILLHPLMMHSQSVNSLRVPRIITNPPVSLNEPFNFDRNHSHEFSIVEKKTLQDLGKDRLRGWRIKGGRDSVVPERLEEQDKMKEQELGRLKR</sequence>
<dbReference type="SUPFAM" id="SSF51197">
    <property type="entry name" value="Clavaminate synthase-like"/>
    <property type="match status" value="1"/>
</dbReference>